<evidence type="ECO:0000256" key="4">
    <source>
        <dbReference type="RuleBase" id="RU003485"/>
    </source>
</evidence>
<dbReference type="InterPro" id="IPR002222">
    <property type="entry name" value="Ribosomal_uS19"/>
</dbReference>
<accession>A0A177SXA1</accession>
<organism evidence="6 7">
    <name type="scientific">Tilletia caries</name>
    <name type="common">wheat bunt fungus</name>
    <dbReference type="NCBI Taxonomy" id="13290"/>
    <lineage>
        <taxon>Eukaryota</taxon>
        <taxon>Fungi</taxon>
        <taxon>Dikarya</taxon>
        <taxon>Basidiomycota</taxon>
        <taxon>Ustilaginomycotina</taxon>
        <taxon>Exobasidiomycetes</taxon>
        <taxon>Tilletiales</taxon>
        <taxon>Tilletiaceae</taxon>
        <taxon>Tilletia</taxon>
    </lineage>
</organism>
<dbReference type="PRINTS" id="PR00975">
    <property type="entry name" value="RIBOSOMALS19"/>
</dbReference>
<reference evidence="6" key="1">
    <citation type="submission" date="2016-04" db="EMBL/GenBank/DDBJ databases">
        <authorList>
            <person name="Nguyen H.D."/>
            <person name="Kesanakurti P."/>
            <person name="Cullis J."/>
            <person name="Levesque C.A."/>
            <person name="Hambleton S."/>
        </authorList>
    </citation>
    <scope>NUCLEOTIDE SEQUENCE</scope>
    <source>
        <strain evidence="6">DAOMC 238032</strain>
    </source>
</reference>
<dbReference type="Gene3D" id="3.30.860.10">
    <property type="entry name" value="30s Ribosomal Protein S19, Chain A"/>
    <property type="match status" value="1"/>
</dbReference>
<dbReference type="Pfam" id="PF00203">
    <property type="entry name" value="Ribosomal_S19"/>
    <property type="match status" value="1"/>
</dbReference>
<keyword evidence="3 4" id="KW-0687">Ribonucleoprotein</keyword>
<dbReference type="PIRSF" id="PIRSF002144">
    <property type="entry name" value="Ribosomal_S19"/>
    <property type="match status" value="1"/>
</dbReference>
<dbReference type="Proteomes" id="UP000077671">
    <property type="component" value="Unassembled WGS sequence"/>
</dbReference>
<evidence type="ECO:0000313" key="7">
    <source>
        <dbReference type="Proteomes" id="UP000077671"/>
    </source>
</evidence>
<dbReference type="PROSITE" id="PS00323">
    <property type="entry name" value="RIBOSOMAL_S19"/>
    <property type="match status" value="1"/>
</dbReference>
<dbReference type="InterPro" id="IPR005713">
    <property type="entry name" value="Ribosomal_uS19_euk/arc"/>
</dbReference>
<dbReference type="InterPro" id="IPR023575">
    <property type="entry name" value="Ribosomal_uS19_SF"/>
</dbReference>
<dbReference type="AlphaFoldDB" id="A0A177SXA1"/>
<dbReference type="GO" id="GO:0006412">
    <property type="term" value="P:translation"/>
    <property type="evidence" value="ECO:0007669"/>
    <property type="project" value="InterPro"/>
</dbReference>
<dbReference type="HAMAP" id="MF_00531">
    <property type="entry name" value="Ribosomal_uS19"/>
    <property type="match status" value="1"/>
</dbReference>
<evidence type="ECO:0008006" key="9">
    <source>
        <dbReference type="Google" id="ProtNLM"/>
    </source>
</evidence>
<keyword evidence="8" id="KW-1185">Reference proteome</keyword>
<evidence type="ECO:0000256" key="2">
    <source>
        <dbReference type="ARBA" id="ARBA00022980"/>
    </source>
</evidence>
<evidence type="ECO:0000313" key="6">
    <source>
        <dbReference type="EMBL" id="KAE8246817.1"/>
    </source>
</evidence>
<evidence type="ECO:0000313" key="8">
    <source>
        <dbReference type="Proteomes" id="UP000836402"/>
    </source>
</evidence>
<dbReference type="SUPFAM" id="SSF54570">
    <property type="entry name" value="Ribosomal protein S19"/>
    <property type="match status" value="1"/>
</dbReference>
<dbReference type="InterPro" id="IPR020934">
    <property type="entry name" value="Ribosomal_uS19_CS"/>
</dbReference>
<gene>
    <name evidence="6" type="ORF">A4X03_0g7206</name>
    <name evidence="5" type="ORF">JKIAZH3_G9566</name>
</gene>
<comment type="caution">
    <text evidence="6">The sequence shown here is derived from an EMBL/GenBank/DDBJ whole genome shotgun (WGS) entry which is preliminary data.</text>
</comment>
<dbReference type="GO" id="GO:0000028">
    <property type="term" value="P:ribosomal small subunit assembly"/>
    <property type="evidence" value="ECO:0007669"/>
    <property type="project" value="TreeGrafter"/>
</dbReference>
<reference evidence="5" key="3">
    <citation type="submission" date="2020-10" db="EMBL/GenBank/DDBJ databases">
        <authorList>
            <person name="Sedaghatjoo S."/>
        </authorList>
    </citation>
    <scope>NUCLEOTIDE SEQUENCE</scope>
    <source>
        <strain evidence="5">AZH3</strain>
    </source>
</reference>
<name>A0A177SXA1_9BASI</name>
<dbReference type="PANTHER" id="PTHR11880:SF2">
    <property type="entry name" value="SMALL RIBOSOMAL SUBUNIT PROTEIN US19"/>
    <property type="match status" value="1"/>
</dbReference>
<keyword evidence="2 4" id="KW-0689">Ribosomal protein</keyword>
<dbReference type="Proteomes" id="UP000836402">
    <property type="component" value="Unassembled WGS sequence"/>
</dbReference>
<sequence length="153" mass="17364">MADAFEYDADQAAQLKAKRSFRKFTYRGIELDKLLDLSNEEFMQIVPARARRRFSRGLKRKPMGLIKKLRKAKQEAPANEKPRTVKTHLRNMIIVPEMIGSVCGVYNGKTFITVEIKPEMVGMYLAEFSISYTPVGHGRPGLGATSSRFIPLK</sequence>
<evidence type="ECO:0000256" key="3">
    <source>
        <dbReference type="ARBA" id="ARBA00023274"/>
    </source>
</evidence>
<dbReference type="NCBIfam" id="TIGR01025">
    <property type="entry name" value="uS19_arch"/>
    <property type="match status" value="1"/>
</dbReference>
<protein>
    <recommendedName>
        <fullName evidence="9">40S ribosomal protein S15</fullName>
    </recommendedName>
</protein>
<comment type="similarity">
    <text evidence="1 4">Belongs to the universal ribosomal protein uS19 family.</text>
</comment>
<dbReference type="GO" id="GO:0003723">
    <property type="term" value="F:RNA binding"/>
    <property type="evidence" value="ECO:0007669"/>
    <property type="project" value="InterPro"/>
</dbReference>
<evidence type="ECO:0000313" key="5">
    <source>
        <dbReference type="EMBL" id="CAD6943618.1"/>
    </source>
</evidence>
<proteinExistence type="inferred from homology"/>
<dbReference type="NCBIfam" id="NF003121">
    <property type="entry name" value="PRK04038.1"/>
    <property type="match status" value="1"/>
</dbReference>
<reference evidence="6" key="2">
    <citation type="journal article" date="2019" name="IMA Fungus">
        <title>Genome sequencing and comparison of five Tilletia species to identify candidate genes for the detection of regulated species infecting wheat.</title>
        <authorList>
            <person name="Nguyen H.D.T."/>
            <person name="Sultana T."/>
            <person name="Kesanakurti P."/>
            <person name="Hambleton S."/>
        </authorList>
    </citation>
    <scope>NUCLEOTIDE SEQUENCE</scope>
    <source>
        <strain evidence="6">DAOMC 238032</strain>
    </source>
</reference>
<dbReference type="GO" id="GO:0022627">
    <property type="term" value="C:cytosolic small ribosomal subunit"/>
    <property type="evidence" value="ECO:0007669"/>
    <property type="project" value="TreeGrafter"/>
</dbReference>
<dbReference type="FunFam" id="3.30.860.10:FF:000002">
    <property type="entry name" value="40S ribosomal protein S15"/>
    <property type="match status" value="1"/>
</dbReference>
<dbReference type="PANTHER" id="PTHR11880">
    <property type="entry name" value="RIBOSOMAL PROTEIN S19P FAMILY MEMBER"/>
    <property type="match status" value="1"/>
</dbReference>
<dbReference type="GO" id="GO:0003735">
    <property type="term" value="F:structural constituent of ribosome"/>
    <property type="evidence" value="ECO:0007669"/>
    <property type="project" value="InterPro"/>
</dbReference>
<dbReference type="EMBL" id="CAJHJG010004721">
    <property type="protein sequence ID" value="CAD6943618.1"/>
    <property type="molecule type" value="Genomic_DNA"/>
</dbReference>
<dbReference type="EMBL" id="LWDD02001619">
    <property type="protein sequence ID" value="KAE8246817.1"/>
    <property type="molecule type" value="Genomic_DNA"/>
</dbReference>
<evidence type="ECO:0000256" key="1">
    <source>
        <dbReference type="ARBA" id="ARBA00007345"/>
    </source>
</evidence>